<dbReference type="KEGG" id="talb:FTW19_04165"/>
<name>A0A5B9E7Y1_9BACT</name>
<accession>A0A5B9E7Y1</accession>
<dbReference type="InterPro" id="IPR034660">
    <property type="entry name" value="DinB/YfiT-like"/>
</dbReference>
<evidence type="ECO:0000313" key="3">
    <source>
        <dbReference type="Proteomes" id="UP000321820"/>
    </source>
</evidence>
<dbReference type="EMBL" id="CP042806">
    <property type="protein sequence ID" value="QEE27275.1"/>
    <property type="molecule type" value="Genomic_DNA"/>
</dbReference>
<feature type="domain" description="DinB-like" evidence="1">
    <location>
        <begin position="22"/>
        <end position="157"/>
    </location>
</feature>
<sequence>MSAYTQPTDVMLLQPERLADDLAQALDSALPLLRQITDLESQQPRESGKWSPRQIIGHLIDSACNNHQRFVRLQIDREIHLPGYKQAEWVAVQHYAERPWKDLLNLWEGLNRHLVHVIAHTQKPHLAHEWITPDRAWTLGFLIEDYIAHMGHHLLQILPE</sequence>
<dbReference type="InterPro" id="IPR024775">
    <property type="entry name" value="DinB-like"/>
</dbReference>
<dbReference type="AlphaFoldDB" id="A0A5B9E7Y1"/>
<gene>
    <name evidence="2" type="ORF">FTW19_04165</name>
</gene>
<organism evidence="2 3">
    <name type="scientific">Terriglobus albidus</name>
    <dbReference type="NCBI Taxonomy" id="1592106"/>
    <lineage>
        <taxon>Bacteria</taxon>
        <taxon>Pseudomonadati</taxon>
        <taxon>Acidobacteriota</taxon>
        <taxon>Terriglobia</taxon>
        <taxon>Terriglobales</taxon>
        <taxon>Acidobacteriaceae</taxon>
        <taxon>Terriglobus</taxon>
    </lineage>
</organism>
<dbReference type="SUPFAM" id="SSF109854">
    <property type="entry name" value="DinB/YfiT-like putative metalloenzymes"/>
    <property type="match status" value="1"/>
</dbReference>
<reference evidence="2 3" key="1">
    <citation type="submission" date="2019-08" db="EMBL/GenBank/DDBJ databases">
        <title>Complete genome sequence of Terriglobus albidus strain ORNL.</title>
        <authorList>
            <person name="Podar M."/>
        </authorList>
    </citation>
    <scope>NUCLEOTIDE SEQUENCE [LARGE SCALE GENOMIC DNA]</scope>
    <source>
        <strain evidence="2 3">ORNL</strain>
    </source>
</reference>
<proteinExistence type="predicted"/>
<protein>
    <submittedName>
        <fullName evidence="2">DinB family protein</fullName>
    </submittedName>
</protein>
<keyword evidence="3" id="KW-1185">Reference proteome</keyword>
<dbReference type="Gene3D" id="1.20.120.450">
    <property type="entry name" value="dinb family like domain"/>
    <property type="match status" value="1"/>
</dbReference>
<dbReference type="Pfam" id="PF12867">
    <property type="entry name" value="DinB_2"/>
    <property type="match status" value="1"/>
</dbReference>
<evidence type="ECO:0000313" key="2">
    <source>
        <dbReference type="EMBL" id="QEE27275.1"/>
    </source>
</evidence>
<dbReference type="OrthoDB" id="9793216at2"/>
<dbReference type="RefSeq" id="WP_147646468.1">
    <property type="nucleotide sequence ID" value="NZ_CP042806.1"/>
</dbReference>
<evidence type="ECO:0000259" key="1">
    <source>
        <dbReference type="Pfam" id="PF12867"/>
    </source>
</evidence>
<dbReference type="Proteomes" id="UP000321820">
    <property type="component" value="Chromosome"/>
</dbReference>